<proteinExistence type="predicted"/>
<evidence type="ECO:0000313" key="1">
    <source>
        <dbReference type="EMBL" id="GFH57890.1"/>
    </source>
</evidence>
<dbReference type="InterPro" id="IPR026906">
    <property type="entry name" value="LRR_5"/>
</dbReference>
<name>A0AAD3HBW6_9STRA</name>
<reference evidence="1 2" key="1">
    <citation type="journal article" date="2021" name="Sci. Rep.">
        <title>The genome of the diatom Chaetoceros tenuissimus carries an ancient integrated fragment of an extant virus.</title>
        <authorList>
            <person name="Hongo Y."/>
            <person name="Kimura K."/>
            <person name="Takaki Y."/>
            <person name="Yoshida Y."/>
            <person name="Baba S."/>
            <person name="Kobayashi G."/>
            <person name="Nagasaki K."/>
            <person name="Hano T."/>
            <person name="Tomaru Y."/>
        </authorList>
    </citation>
    <scope>NUCLEOTIDE SEQUENCE [LARGE SCALE GENOMIC DNA]</scope>
    <source>
        <strain evidence="1 2">NIES-3715</strain>
    </source>
</reference>
<protein>
    <recommendedName>
        <fullName evidence="3">Leucine-rich repeat domain-containing protein</fullName>
    </recommendedName>
</protein>
<evidence type="ECO:0000313" key="2">
    <source>
        <dbReference type="Proteomes" id="UP001054902"/>
    </source>
</evidence>
<organism evidence="1 2">
    <name type="scientific">Chaetoceros tenuissimus</name>
    <dbReference type="NCBI Taxonomy" id="426638"/>
    <lineage>
        <taxon>Eukaryota</taxon>
        <taxon>Sar</taxon>
        <taxon>Stramenopiles</taxon>
        <taxon>Ochrophyta</taxon>
        <taxon>Bacillariophyta</taxon>
        <taxon>Coscinodiscophyceae</taxon>
        <taxon>Chaetocerotophycidae</taxon>
        <taxon>Chaetocerotales</taxon>
        <taxon>Chaetocerotaceae</taxon>
        <taxon>Chaetoceros</taxon>
    </lineage>
</organism>
<evidence type="ECO:0008006" key="3">
    <source>
        <dbReference type="Google" id="ProtNLM"/>
    </source>
</evidence>
<comment type="caution">
    <text evidence="1">The sequence shown here is derived from an EMBL/GenBank/DDBJ whole genome shotgun (WGS) entry which is preliminary data.</text>
</comment>
<dbReference type="Gene3D" id="3.80.10.10">
    <property type="entry name" value="Ribonuclease Inhibitor"/>
    <property type="match status" value="1"/>
</dbReference>
<keyword evidence="2" id="KW-1185">Reference proteome</keyword>
<dbReference type="InterPro" id="IPR032675">
    <property type="entry name" value="LRR_dom_sf"/>
</dbReference>
<dbReference type="EMBL" id="BLLK01000058">
    <property type="protein sequence ID" value="GFH57890.1"/>
    <property type="molecule type" value="Genomic_DNA"/>
</dbReference>
<dbReference type="Proteomes" id="UP001054902">
    <property type="component" value="Unassembled WGS sequence"/>
</dbReference>
<dbReference type="Pfam" id="PF13306">
    <property type="entry name" value="LRR_5"/>
    <property type="match status" value="1"/>
</dbReference>
<dbReference type="AlphaFoldDB" id="A0AAD3HBW6"/>
<accession>A0AAD3HBW6</accession>
<sequence>MYMRTELVDGLWTLFYDGSELFNHELQSERFPIERRSHFAQQYWKERELWQQVIVLDGVSIIPRQTFHGCKNIKRVILPNTVTRIEGWAFSKCILLDDVKWSMHLEFIGLNAFKCCALKHGFIPSHLLM</sequence>
<gene>
    <name evidence="1" type="ORF">CTEN210_14366</name>
</gene>